<reference evidence="2 3" key="1">
    <citation type="submission" date="2024-09" db="EMBL/GenBank/DDBJ databases">
        <authorList>
            <person name="Sun Q."/>
            <person name="Mori K."/>
        </authorList>
    </citation>
    <scope>NUCLEOTIDE SEQUENCE [LARGE SCALE GENOMIC DNA]</scope>
    <source>
        <strain evidence="2 3">CICC 10874</strain>
    </source>
</reference>
<dbReference type="Proteomes" id="UP001589793">
    <property type="component" value="Unassembled WGS sequence"/>
</dbReference>
<dbReference type="RefSeq" id="WP_376982123.1">
    <property type="nucleotide sequence ID" value="NZ_JBHLSV010000021.1"/>
</dbReference>
<sequence>MTPAPGARELAVLLRDIAIGLATALLAIIVLSFVGMHLQPILPLSLAVLGATGLWFLRRGISRADAADHPELDLDPDAARPDARDVLVRKMEAAAYSAQPSRKITGRAVSQILARIAEEREHREDVPPLSEGLRRLIAESQQGDHDAHPIGPIDRAALHRHLRELAAVPTPPKAPPATEEIPA</sequence>
<evidence type="ECO:0000313" key="3">
    <source>
        <dbReference type="Proteomes" id="UP001589793"/>
    </source>
</evidence>
<dbReference type="EMBL" id="JBHLSV010000021">
    <property type="protein sequence ID" value="MFC0675256.1"/>
    <property type="molecule type" value="Genomic_DNA"/>
</dbReference>
<keyword evidence="1" id="KW-0812">Transmembrane</keyword>
<protein>
    <submittedName>
        <fullName evidence="2">Uncharacterized protein</fullName>
    </submittedName>
</protein>
<organism evidence="2 3">
    <name type="scientific">Brachybacterium hainanense</name>
    <dbReference type="NCBI Taxonomy" id="1541174"/>
    <lineage>
        <taxon>Bacteria</taxon>
        <taxon>Bacillati</taxon>
        <taxon>Actinomycetota</taxon>
        <taxon>Actinomycetes</taxon>
        <taxon>Micrococcales</taxon>
        <taxon>Dermabacteraceae</taxon>
        <taxon>Brachybacterium</taxon>
    </lineage>
</organism>
<feature type="transmembrane region" description="Helical" evidence="1">
    <location>
        <begin position="12"/>
        <end position="34"/>
    </location>
</feature>
<keyword evidence="1" id="KW-0472">Membrane</keyword>
<gene>
    <name evidence="2" type="ORF">ACFFF6_14930</name>
</gene>
<feature type="transmembrane region" description="Helical" evidence="1">
    <location>
        <begin position="40"/>
        <end position="57"/>
    </location>
</feature>
<name>A0ABV6RER4_9MICO</name>
<keyword evidence="1" id="KW-1133">Transmembrane helix</keyword>
<keyword evidence="3" id="KW-1185">Reference proteome</keyword>
<evidence type="ECO:0000313" key="2">
    <source>
        <dbReference type="EMBL" id="MFC0675256.1"/>
    </source>
</evidence>
<proteinExistence type="predicted"/>
<accession>A0ABV6RER4</accession>
<comment type="caution">
    <text evidence="2">The sequence shown here is derived from an EMBL/GenBank/DDBJ whole genome shotgun (WGS) entry which is preliminary data.</text>
</comment>
<evidence type="ECO:0000256" key="1">
    <source>
        <dbReference type="SAM" id="Phobius"/>
    </source>
</evidence>